<dbReference type="AlphaFoldDB" id="A0A0H2LWE1"/>
<evidence type="ECO:0000313" key="2">
    <source>
        <dbReference type="EMBL" id="KLN54031.1"/>
    </source>
</evidence>
<evidence type="ECO:0008006" key="4">
    <source>
        <dbReference type="Google" id="ProtNLM"/>
    </source>
</evidence>
<proteinExistence type="predicted"/>
<keyword evidence="3" id="KW-1185">Reference proteome</keyword>
<reference evidence="2 3" key="1">
    <citation type="submission" date="2015-03" db="EMBL/GenBank/DDBJ databases">
        <title>Genome sequence of Variovorax paradoxus TBEA6.</title>
        <authorList>
            <person name="Poehlein A."/>
            <person name="Schuldes J."/>
            <person name="Wuebbeler J.H."/>
            <person name="Hiessl S."/>
            <person name="Steinbuechel A."/>
            <person name="Daniel R."/>
        </authorList>
    </citation>
    <scope>NUCLEOTIDE SEQUENCE [LARGE SCALE GENOMIC DNA]</scope>
    <source>
        <strain evidence="2 3">TBEA6</strain>
    </source>
</reference>
<keyword evidence="1" id="KW-1133">Transmembrane helix</keyword>
<evidence type="ECO:0000256" key="1">
    <source>
        <dbReference type="SAM" id="Phobius"/>
    </source>
</evidence>
<dbReference type="EMBL" id="JZWI01000027">
    <property type="protein sequence ID" value="KLN54031.1"/>
    <property type="molecule type" value="Genomic_DNA"/>
</dbReference>
<feature type="transmembrane region" description="Helical" evidence="1">
    <location>
        <begin position="116"/>
        <end position="137"/>
    </location>
</feature>
<keyword evidence="1" id="KW-0472">Membrane</keyword>
<dbReference type="Proteomes" id="UP000035170">
    <property type="component" value="Unassembled WGS sequence"/>
</dbReference>
<evidence type="ECO:0000313" key="3">
    <source>
        <dbReference type="Proteomes" id="UP000035170"/>
    </source>
</evidence>
<organism evidence="2 3">
    <name type="scientific">Variovorax paradoxus</name>
    <dbReference type="NCBI Taxonomy" id="34073"/>
    <lineage>
        <taxon>Bacteria</taxon>
        <taxon>Pseudomonadati</taxon>
        <taxon>Pseudomonadota</taxon>
        <taxon>Betaproteobacteria</taxon>
        <taxon>Burkholderiales</taxon>
        <taxon>Comamonadaceae</taxon>
        <taxon>Variovorax</taxon>
    </lineage>
</organism>
<comment type="caution">
    <text evidence="2">The sequence shown here is derived from an EMBL/GenBank/DDBJ whole genome shotgun (WGS) entry which is preliminary data.</text>
</comment>
<feature type="transmembrane region" description="Helical" evidence="1">
    <location>
        <begin position="74"/>
        <end position="96"/>
    </location>
</feature>
<dbReference type="PATRIC" id="fig|34073.19.peg.4902"/>
<name>A0A0H2LWE1_VARPD</name>
<protein>
    <recommendedName>
        <fullName evidence="4">Transmembrane protein</fullName>
    </recommendedName>
</protein>
<gene>
    <name evidence="2" type="ORF">VPARA_47930</name>
</gene>
<keyword evidence="1" id="KW-0812">Transmembrane</keyword>
<sequence>MFVRENSYRLARRRSPEKGRAHINLEGQKHWPTQRSGARGVEIPSRAAYAQNDAYLELCNPGWDLQWRAGMGNLYVVLPALVLIWMWYGLAVHPLLFKQIIFFFAISDRVSSTDLWLGWLLLFPLALASAFMIFAWFHYMGMRTCFFNFARGRIRFNRLTRKVYVLRPDYCGGNVVLDWERLVALFEPEGASAGAKQTIKALALYHPPFDPTDPSAKGEDCLFVGPGLSGPQEAASLWEYIRQYMEVGPTVDHVPADASSTYKGIARYLHPDYTTYCGKPNARQYGLEQKPGFMETSFHMISQATCSWPAFPKEWQSDSGMGEPEDRPVQTGAVMTALVYRSQGKLSKADEIEFLQHWGTAEAVQETMSQQANVGHTET</sequence>
<accession>A0A0H2LWE1</accession>
<dbReference type="RefSeq" id="WP_047786296.1">
    <property type="nucleotide sequence ID" value="NZ_JZWI01000027.1"/>
</dbReference>